<dbReference type="InterPro" id="IPR013783">
    <property type="entry name" value="Ig-like_fold"/>
</dbReference>
<dbReference type="InterPro" id="IPR007110">
    <property type="entry name" value="Ig-like_dom"/>
</dbReference>
<keyword evidence="5" id="KW-1015">Disulfide bond</keyword>
<evidence type="ECO:0000256" key="7">
    <source>
        <dbReference type="SAM" id="Phobius"/>
    </source>
</evidence>
<feature type="transmembrane region" description="Helical" evidence="7">
    <location>
        <begin position="147"/>
        <end position="168"/>
    </location>
</feature>
<dbReference type="EMBL" id="JBCEZU010000597">
    <property type="protein sequence ID" value="KAK9514044.1"/>
    <property type="molecule type" value="Genomic_DNA"/>
</dbReference>
<dbReference type="InterPro" id="IPR036179">
    <property type="entry name" value="Ig-like_dom_sf"/>
</dbReference>
<keyword evidence="4 7" id="KW-0472">Membrane</keyword>
<feature type="transmembrane region" description="Helical" evidence="7">
    <location>
        <begin position="12"/>
        <end position="29"/>
    </location>
</feature>
<keyword evidence="7" id="KW-0812">Transmembrane</keyword>
<proteinExistence type="predicted"/>
<evidence type="ECO:0000256" key="4">
    <source>
        <dbReference type="ARBA" id="ARBA00023136"/>
    </source>
</evidence>
<evidence type="ECO:0000256" key="1">
    <source>
        <dbReference type="ARBA" id="ARBA00004370"/>
    </source>
</evidence>
<dbReference type="AlphaFoldDB" id="A0AAW1DX71"/>
<keyword evidence="6" id="KW-0325">Glycoprotein</keyword>
<evidence type="ECO:0000256" key="6">
    <source>
        <dbReference type="ARBA" id="ARBA00023180"/>
    </source>
</evidence>
<evidence type="ECO:0000313" key="9">
    <source>
        <dbReference type="EMBL" id="KAK9514044.1"/>
    </source>
</evidence>
<evidence type="ECO:0000259" key="8">
    <source>
        <dbReference type="PROSITE" id="PS50835"/>
    </source>
</evidence>
<dbReference type="GO" id="GO:0007157">
    <property type="term" value="P:heterophilic cell-cell adhesion via plasma membrane cell adhesion molecules"/>
    <property type="evidence" value="ECO:0007669"/>
    <property type="project" value="TreeGrafter"/>
</dbReference>
<dbReference type="Pfam" id="PF07686">
    <property type="entry name" value="V-set"/>
    <property type="match status" value="1"/>
</dbReference>
<dbReference type="InterPro" id="IPR051427">
    <property type="entry name" value="Nectin/Nectin-like"/>
</dbReference>
<accession>A0AAW1DX71</accession>
<organism evidence="9 10">
    <name type="scientific">Zoarces viviparus</name>
    <name type="common">Viviparous eelpout</name>
    <name type="synonym">Blennius viviparus</name>
    <dbReference type="NCBI Taxonomy" id="48416"/>
    <lineage>
        <taxon>Eukaryota</taxon>
        <taxon>Metazoa</taxon>
        <taxon>Chordata</taxon>
        <taxon>Craniata</taxon>
        <taxon>Vertebrata</taxon>
        <taxon>Euteleostomi</taxon>
        <taxon>Actinopterygii</taxon>
        <taxon>Neopterygii</taxon>
        <taxon>Teleostei</taxon>
        <taxon>Neoteleostei</taxon>
        <taxon>Acanthomorphata</taxon>
        <taxon>Eupercaria</taxon>
        <taxon>Perciformes</taxon>
        <taxon>Cottioidei</taxon>
        <taxon>Zoarcales</taxon>
        <taxon>Zoarcidae</taxon>
        <taxon>Zoarcinae</taxon>
        <taxon>Zoarces</taxon>
    </lineage>
</organism>
<dbReference type="InterPro" id="IPR003599">
    <property type="entry name" value="Ig_sub"/>
</dbReference>
<gene>
    <name evidence="9" type="ORF">VZT92_027534</name>
</gene>
<dbReference type="PROSITE" id="PS50835">
    <property type="entry name" value="IG_LIKE"/>
    <property type="match status" value="1"/>
</dbReference>
<dbReference type="InterPro" id="IPR013106">
    <property type="entry name" value="Ig_V-set"/>
</dbReference>
<sequence length="187" mass="20741">MFTVTICSISPLVLPWLIYIMIPVLGAQVKVTGYLGDEVTLPCQAITRPEDKIVQVQWELEPPDGKKITIIVSTSQYGVNVSESFLEERVEIDERSLIIRDVEMSDAGSYICSVTVFPSGSIEGTTNLHVQDGLTIIPGAMWILPRMIAAGVFVLIVVTMFATTYSIIIRIRRKALVRHRVCTDAVM</sequence>
<keyword evidence="7" id="KW-1133">Transmembrane helix</keyword>
<protein>
    <recommendedName>
        <fullName evidence="8">Ig-like domain-containing protein</fullName>
    </recommendedName>
</protein>
<dbReference type="PANTHER" id="PTHR23277:SF108">
    <property type="entry name" value="FASCICLIN-3"/>
    <property type="match status" value="1"/>
</dbReference>
<dbReference type="GO" id="GO:0005912">
    <property type="term" value="C:adherens junction"/>
    <property type="evidence" value="ECO:0007669"/>
    <property type="project" value="TreeGrafter"/>
</dbReference>
<name>A0AAW1DX71_ZOAVI</name>
<evidence type="ECO:0000256" key="5">
    <source>
        <dbReference type="ARBA" id="ARBA00023157"/>
    </source>
</evidence>
<keyword evidence="2" id="KW-0732">Signal</keyword>
<dbReference type="PANTHER" id="PTHR23277">
    <property type="entry name" value="NECTIN-RELATED"/>
    <property type="match status" value="1"/>
</dbReference>
<dbReference type="GO" id="GO:0007156">
    <property type="term" value="P:homophilic cell adhesion via plasma membrane adhesion molecules"/>
    <property type="evidence" value="ECO:0007669"/>
    <property type="project" value="TreeGrafter"/>
</dbReference>
<dbReference type="SMART" id="SM00406">
    <property type="entry name" value="IGv"/>
    <property type="match status" value="1"/>
</dbReference>
<keyword evidence="10" id="KW-1185">Reference proteome</keyword>
<dbReference type="SMART" id="SM00409">
    <property type="entry name" value="IG"/>
    <property type="match status" value="1"/>
</dbReference>
<dbReference type="SUPFAM" id="SSF48726">
    <property type="entry name" value="Immunoglobulin"/>
    <property type="match status" value="1"/>
</dbReference>
<evidence type="ECO:0000256" key="3">
    <source>
        <dbReference type="ARBA" id="ARBA00022737"/>
    </source>
</evidence>
<keyword evidence="3" id="KW-0677">Repeat</keyword>
<evidence type="ECO:0000256" key="2">
    <source>
        <dbReference type="ARBA" id="ARBA00022729"/>
    </source>
</evidence>
<feature type="domain" description="Ig-like" evidence="8">
    <location>
        <begin position="15"/>
        <end position="129"/>
    </location>
</feature>
<dbReference type="GO" id="GO:0016020">
    <property type="term" value="C:membrane"/>
    <property type="evidence" value="ECO:0007669"/>
    <property type="project" value="UniProtKB-SubCell"/>
</dbReference>
<evidence type="ECO:0000313" key="10">
    <source>
        <dbReference type="Proteomes" id="UP001488805"/>
    </source>
</evidence>
<comment type="caution">
    <text evidence="9">The sequence shown here is derived from an EMBL/GenBank/DDBJ whole genome shotgun (WGS) entry which is preliminary data.</text>
</comment>
<comment type="subcellular location">
    <subcellularLocation>
        <location evidence="1">Membrane</location>
    </subcellularLocation>
</comment>
<reference evidence="9 10" key="1">
    <citation type="journal article" date="2024" name="Genome Biol. Evol.">
        <title>Chromosome-level genome assembly of the viviparous eelpout Zoarces viviparus.</title>
        <authorList>
            <person name="Fuhrmann N."/>
            <person name="Brasseur M.V."/>
            <person name="Bakowski C.E."/>
            <person name="Podsiadlowski L."/>
            <person name="Prost S."/>
            <person name="Krehenwinkel H."/>
            <person name="Mayer C."/>
        </authorList>
    </citation>
    <scope>NUCLEOTIDE SEQUENCE [LARGE SCALE GENOMIC DNA]</scope>
    <source>
        <strain evidence="9">NO-MEL_2022_Ind0_liver</strain>
    </source>
</reference>
<dbReference type="Gene3D" id="2.60.40.10">
    <property type="entry name" value="Immunoglobulins"/>
    <property type="match status" value="1"/>
</dbReference>
<dbReference type="Proteomes" id="UP001488805">
    <property type="component" value="Unassembled WGS sequence"/>
</dbReference>